<dbReference type="GO" id="GO:0009507">
    <property type="term" value="C:chloroplast"/>
    <property type="evidence" value="ECO:0007669"/>
    <property type="project" value="TreeGrafter"/>
</dbReference>
<feature type="compositionally biased region" description="Basic residues" evidence="3">
    <location>
        <begin position="19"/>
        <end position="34"/>
    </location>
</feature>
<dbReference type="OrthoDB" id="2017169at2759"/>
<dbReference type="GeneID" id="103696196"/>
<feature type="region of interest" description="Disordered" evidence="3">
    <location>
        <begin position="19"/>
        <end position="38"/>
    </location>
</feature>
<dbReference type="RefSeq" id="XP_008775953.3">
    <property type="nucleotide sequence ID" value="XM_008777731.4"/>
</dbReference>
<protein>
    <submittedName>
        <fullName evidence="8">Rubisco accumulation factor 1, chloroplastic-like</fullName>
    </submittedName>
</protein>
<dbReference type="PANTHER" id="PTHR35299:SF3">
    <property type="entry name" value="RUBISCO ACCUMULATION FACTOR 1.2, CHLOROPLASTIC"/>
    <property type="match status" value="1"/>
</dbReference>
<keyword evidence="1" id="KW-0143">Chaperone</keyword>
<gene>
    <name evidence="8" type="primary">LOC103696196</name>
</gene>
<dbReference type="Pfam" id="PF18578">
    <property type="entry name" value="Raf1_N"/>
    <property type="match status" value="1"/>
</dbReference>
<evidence type="ECO:0000259" key="4">
    <source>
        <dbReference type="Pfam" id="PF18087"/>
    </source>
</evidence>
<dbReference type="InterPro" id="IPR040858">
    <property type="entry name" value="Raf1_C"/>
</dbReference>
<evidence type="ECO:0000259" key="6">
    <source>
        <dbReference type="Pfam" id="PF18579"/>
    </source>
</evidence>
<dbReference type="AlphaFoldDB" id="A0A8B7BGA4"/>
<feature type="coiled-coil region" evidence="2">
    <location>
        <begin position="229"/>
        <end position="256"/>
    </location>
</feature>
<organism evidence="7 8">
    <name type="scientific">Phoenix dactylifera</name>
    <name type="common">Date palm</name>
    <dbReference type="NCBI Taxonomy" id="42345"/>
    <lineage>
        <taxon>Eukaryota</taxon>
        <taxon>Viridiplantae</taxon>
        <taxon>Streptophyta</taxon>
        <taxon>Embryophyta</taxon>
        <taxon>Tracheophyta</taxon>
        <taxon>Spermatophyta</taxon>
        <taxon>Magnoliopsida</taxon>
        <taxon>Liliopsida</taxon>
        <taxon>Arecaceae</taxon>
        <taxon>Coryphoideae</taxon>
        <taxon>Phoeniceae</taxon>
        <taxon>Phoenix</taxon>
    </lineage>
</organism>
<dbReference type="PANTHER" id="PTHR35299">
    <property type="entry name" value="RUBISCO ACCUMULATION FACTOR 1"/>
    <property type="match status" value="1"/>
</dbReference>
<feature type="domain" description="Rubisco accumulation factor 1 alpha-helical" evidence="5">
    <location>
        <begin position="154"/>
        <end position="259"/>
    </location>
</feature>
<reference evidence="8" key="2">
    <citation type="submission" date="2025-08" db="UniProtKB">
        <authorList>
            <consortium name="RefSeq"/>
        </authorList>
    </citation>
    <scope>IDENTIFICATION</scope>
    <source>
        <tissue evidence="8">Young leaves</tissue>
    </source>
</reference>
<dbReference type="InterPro" id="IPR037494">
    <property type="entry name" value="RAF1"/>
</dbReference>
<feature type="domain" description="Rubisco accumulation factor 1 C-terminal" evidence="4">
    <location>
        <begin position="281"/>
        <end position="435"/>
    </location>
</feature>
<dbReference type="InterPro" id="IPR041358">
    <property type="entry name" value="Raf1_N"/>
</dbReference>
<dbReference type="KEGG" id="pda:103696196"/>
<evidence type="ECO:0000313" key="8">
    <source>
        <dbReference type="RefSeq" id="XP_008775953.3"/>
    </source>
</evidence>
<sequence length="448" mass="48544">MAMLSLTSPKLTNPFFQTHQHHQLQLHRHHHQQKMKSVGPISATKIPFLPTPSSSSGELYQPFRPPPSPLPKKYRSLDPAERLDILRNRMGLWHEYAPLIPALANDGFSPPSIEEATGISGVEQNSLIVASQVRDSLLSSSFDPDLLAFFDAGSGADLLYELRLLNAAQRAAAARRVVEQRLDPKGAKELARAVKDFPRRRGDSDWARFSASHPGDCLAYTHFRLSREALSAGDRIAALERAMEAAETEGARKRIEEEMEKAAGGGREGIEESEGAGRVTVPVVRLRYGEVAEATSVALLPVCRAGEGAEGVAAAPGWCRAEGELGVVAAERGWGRWMVLPGWGPVAAVGKGGGVAVEFGDGRVLPWKASIKSGMEEAVLVVADRGRREVAEEDGFYLVAEGEKGELGVESGDKLLEKGVEEALGTVVLVVRPPKEEEDDQLADEDWE</sequence>
<accession>A0A8B7BGA4</accession>
<dbReference type="Proteomes" id="UP000228380">
    <property type="component" value="Chromosome 2"/>
</dbReference>
<dbReference type="InterPro" id="IPR040781">
    <property type="entry name" value="Raf1_HTH"/>
</dbReference>
<keyword evidence="7" id="KW-1185">Reference proteome</keyword>
<feature type="domain" description="Rubisco accumulation factor 1 helix turn helix" evidence="6">
    <location>
        <begin position="78"/>
        <end position="137"/>
    </location>
</feature>
<keyword evidence="2" id="KW-0175">Coiled coil</keyword>
<feature type="region of interest" description="Disordered" evidence="3">
    <location>
        <begin position="52"/>
        <end position="75"/>
    </location>
</feature>
<dbReference type="Pfam" id="PF18579">
    <property type="entry name" value="Raf1_HTH"/>
    <property type="match status" value="1"/>
</dbReference>
<proteinExistence type="predicted"/>
<evidence type="ECO:0000256" key="2">
    <source>
        <dbReference type="SAM" id="Coils"/>
    </source>
</evidence>
<evidence type="ECO:0000313" key="7">
    <source>
        <dbReference type="Proteomes" id="UP000228380"/>
    </source>
</evidence>
<evidence type="ECO:0000256" key="1">
    <source>
        <dbReference type="ARBA" id="ARBA00023186"/>
    </source>
</evidence>
<name>A0A8B7BGA4_PHODC</name>
<evidence type="ECO:0000256" key="3">
    <source>
        <dbReference type="SAM" id="MobiDB-lite"/>
    </source>
</evidence>
<reference evidence="7" key="1">
    <citation type="journal article" date="2019" name="Nat. Commun.">
        <title>Genome-wide association mapping of date palm fruit traits.</title>
        <authorList>
            <person name="Hazzouri K.M."/>
            <person name="Gros-Balthazard M."/>
            <person name="Flowers J.M."/>
            <person name="Copetti D."/>
            <person name="Lemansour A."/>
            <person name="Lebrun M."/>
            <person name="Masmoudi K."/>
            <person name="Ferrand S."/>
            <person name="Dhar M.I."/>
            <person name="Fresquez Z.A."/>
            <person name="Rosas U."/>
            <person name="Zhang J."/>
            <person name="Talag J."/>
            <person name="Lee S."/>
            <person name="Kudrna D."/>
            <person name="Powell R.F."/>
            <person name="Leitch I.J."/>
            <person name="Krueger R.R."/>
            <person name="Wing R.A."/>
            <person name="Amiri K.M.A."/>
            <person name="Purugganan M.D."/>
        </authorList>
    </citation>
    <scope>NUCLEOTIDE SEQUENCE [LARGE SCALE GENOMIC DNA]</scope>
    <source>
        <strain evidence="7">cv. Khalas</strain>
    </source>
</reference>
<dbReference type="GO" id="GO:0110102">
    <property type="term" value="P:ribulose bisphosphate carboxylase complex assembly"/>
    <property type="evidence" value="ECO:0007669"/>
    <property type="project" value="UniProtKB-ARBA"/>
</dbReference>
<evidence type="ECO:0000259" key="5">
    <source>
        <dbReference type="Pfam" id="PF18578"/>
    </source>
</evidence>
<dbReference type="Pfam" id="PF18087">
    <property type="entry name" value="RuBisCo_chap_C"/>
    <property type="match status" value="1"/>
</dbReference>